<dbReference type="STRING" id="1391654.AKJ09_04680"/>
<keyword evidence="1" id="KW-0560">Oxidoreductase</keyword>
<dbReference type="EMBL" id="CP012333">
    <property type="protein sequence ID" value="AKU98016.1"/>
    <property type="molecule type" value="Genomic_DNA"/>
</dbReference>
<evidence type="ECO:0000259" key="2">
    <source>
        <dbReference type="Pfam" id="PF00171"/>
    </source>
</evidence>
<dbReference type="Proteomes" id="UP000064967">
    <property type="component" value="Chromosome"/>
</dbReference>
<evidence type="ECO:0000256" key="1">
    <source>
        <dbReference type="ARBA" id="ARBA00023002"/>
    </source>
</evidence>
<dbReference type="Gene3D" id="3.40.309.10">
    <property type="entry name" value="Aldehyde Dehydrogenase, Chain A, domain 2"/>
    <property type="match status" value="1"/>
</dbReference>
<dbReference type="Gene3D" id="3.40.605.10">
    <property type="entry name" value="Aldehyde Dehydrogenase, Chain A, domain 1"/>
    <property type="match status" value="1"/>
</dbReference>
<reference evidence="3 4" key="1">
    <citation type="submission" date="2015-08" db="EMBL/GenBank/DDBJ databases">
        <authorList>
            <person name="Babu N.S."/>
            <person name="Beckwith C.J."/>
            <person name="Beseler K.G."/>
            <person name="Brison A."/>
            <person name="Carone J.V."/>
            <person name="Caskin T.P."/>
            <person name="Diamond M."/>
            <person name="Durham M.E."/>
            <person name="Foxe J.M."/>
            <person name="Go M."/>
            <person name="Henderson B.A."/>
            <person name="Jones I.B."/>
            <person name="McGettigan J.A."/>
            <person name="Micheletti S.J."/>
            <person name="Nasrallah M.E."/>
            <person name="Ortiz D."/>
            <person name="Piller C.R."/>
            <person name="Privatt S.R."/>
            <person name="Schneider S.L."/>
            <person name="Sharp S."/>
            <person name="Smith T.C."/>
            <person name="Stanton J.D."/>
            <person name="Ullery H.E."/>
            <person name="Wilson R.J."/>
            <person name="Serrano M.G."/>
            <person name="Buck G."/>
            <person name="Lee V."/>
            <person name="Wang Y."/>
            <person name="Carvalho R."/>
            <person name="Voegtly L."/>
            <person name="Shi R."/>
            <person name="Duckworth R."/>
            <person name="Johnson A."/>
            <person name="Loviza R."/>
            <person name="Walstead R."/>
            <person name="Shah Z."/>
            <person name="Kiflezghi M."/>
            <person name="Wade K."/>
            <person name="Ball S.L."/>
            <person name="Bradley K.W."/>
            <person name="Asai D.J."/>
            <person name="Bowman C.A."/>
            <person name="Russell D.A."/>
            <person name="Pope W.H."/>
            <person name="Jacobs-Sera D."/>
            <person name="Hendrix R.W."/>
            <person name="Hatfull G.F."/>
        </authorList>
    </citation>
    <scope>NUCLEOTIDE SEQUENCE [LARGE SCALE GENOMIC DNA]</scope>
    <source>
        <strain evidence="3 4">DSM 27648</strain>
    </source>
</reference>
<accession>A0A0K1PXA3</accession>
<dbReference type="InterPro" id="IPR015590">
    <property type="entry name" value="Aldehyde_DH_dom"/>
</dbReference>
<dbReference type="Pfam" id="PF00171">
    <property type="entry name" value="Aldedh"/>
    <property type="match status" value="1"/>
</dbReference>
<sequence>MAQARSSVPEAFDGGGRVLSAVGNAWRVPPRWFHTISPIDGTPLAELPSLDLNHATEAVDVAASERTAWASRRSNEREALIARGVAALSRHRDLLVRLLAWEIGKTIPTASNDVDRCIASITWYLENAGPMLEGRRPLGLVSNLASWNYPFSVLLANMLVQMLAGNAVIAKIPTLGGGLSLSVAVALLRREGLPVTLVGGRGPDLTEALVGHPAIAAVGFVGGRTNGAAVAERLRTSGKRYALEMEGVNAYAVTEFSDWKGLEKQIRAGFDYGKQRCTAYTRWVVEASLLPRFIETYVTAASSLRVGHPFLGNPIDYGPLISSAKVEELWGRIDTAIQYGATVLYEGTSFDEDFEPGQDRSAYFMPVLLTGVRASADLYGREPFGPVDVLVAAHSESELVREANVSNGALVASVATDDPNYGAKIASRLDAFKVGVNRLRSRGDKDEVFGGTGKSWAGAFVGGSNVVYAFTDGERPPPGNWPGGWRGPGR</sequence>
<dbReference type="InterPro" id="IPR016163">
    <property type="entry name" value="Ald_DH_C"/>
</dbReference>
<dbReference type="PATRIC" id="fig|1391654.3.peg.4747"/>
<dbReference type="InterPro" id="IPR016162">
    <property type="entry name" value="Ald_DH_N"/>
</dbReference>
<name>A0A0K1PXA3_9BACT</name>
<evidence type="ECO:0000313" key="4">
    <source>
        <dbReference type="Proteomes" id="UP000064967"/>
    </source>
</evidence>
<evidence type="ECO:0000313" key="3">
    <source>
        <dbReference type="EMBL" id="AKU98016.1"/>
    </source>
</evidence>
<protein>
    <submittedName>
        <fullName evidence="3">Aldehyde dehydrogenase</fullName>
    </submittedName>
</protein>
<dbReference type="GO" id="GO:0016620">
    <property type="term" value="F:oxidoreductase activity, acting on the aldehyde or oxo group of donors, NAD or NADP as acceptor"/>
    <property type="evidence" value="ECO:0007669"/>
    <property type="project" value="InterPro"/>
</dbReference>
<proteinExistence type="predicted"/>
<dbReference type="AlphaFoldDB" id="A0A0K1PXA3"/>
<dbReference type="SUPFAM" id="SSF53720">
    <property type="entry name" value="ALDH-like"/>
    <property type="match status" value="1"/>
</dbReference>
<keyword evidence="4" id="KW-1185">Reference proteome</keyword>
<dbReference type="RefSeq" id="WP_240488544.1">
    <property type="nucleotide sequence ID" value="NZ_CP012333.1"/>
</dbReference>
<organism evidence="3 4">
    <name type="scientific">Labilithrix luteola</name>
    <dbReference type="NCBI Taxonomy" id="1391654"/>
    <lineage>
        <taxon>Bacteria</taxon>
        <taxon>Pseudomonadati</taxon>
        <taxon>Myxococcota</taxon>
        <taxon>Polyangia</taxon>
        <taxon>Polyangiales</taxon>
        <taxon>Labilitrichaceae</taxon>
        <taxon>Labilithrix</taxon>
    </lineage>
</organism>
<gene>
    <name evidence="3" type="ORF">AKJ09_04680</name>
</gene>
<feature type="domain" description="Aldehyde dehydrogenase" evidence="2">
    <location>
        <begin position="33"/>
        <end position="471"/>
    </location>
</feature>
<dbReference type="InterPro" id="IPR016161">
    <property type="entry name" value="Ald_DH/histidinol_DH"/>
</dbReference>
<dbReference type="KEGG" id="llu:AKJ09_04680"/>
<dbReference type="PANTHER" id="PTHR11699">
    <property type="entry name" value="ALDEHYDE DEHYDROGENASE-RELATED"/>
    <property type="match status" value="1"/>
</dbReference>